<evidence type="ECO:0000313" key="12">
    <source>
        <dbReference type="EnsemblPlants" id="QL09p035652:mrna"/>
    </source>
</evidence>
<dbReference type="FunCoup" id="A0A7N2MK54">
    <property type="interactions" value="68"/>
</dbReference>
<keyword evidence="6" id="KW-0833">Ubl conjugation pathway</keyword>
<proteinExistence type="predicted"/>
<evidence type="ECO:0000256" key="10">
    <source>
        <dbReference type="SAM" id="Phobius"/>
    </source>
</evidence>
<organism evidence="12 13">
    <name type="scientific">Quercus lobata</name>
    <name type="common">Valley oak</name>
    <dbReference type="NCBI Taxonomy" id="97700"/>
    <lineage>
        <taxon>Eukaryota</taxon>
        <taxon>Viridiplantae</taxon>
        <taxon>Streptophyta</taxon>
        <taxon>Embryophyta</taxon>
        <taxon>Tracheophyta</taxon>
        <taxon>Spermatophyta</taxon>
        <taxon>Magnoliopsida</taxon>
        <taxon>eudicotyledons</taxon>
        <taxon>Gunneridae</taxon>
        <taxon>Pentapetalae</taxon>
        <taxon>rosids</taxon>
        <taxon>fabids</taxon>
        <taxon>Fagales</taxon>
        <taxon>Fagaceae</taxon>
        <taxon>Quercus</taxon>
    </lineage>
</organism>
<keyword evidence="3" id="KW-0808">Transferase</keyword>
<protein>
    <recommendedName>
        <fullName evidence="2">RING-type E3 ubiquitin transferase</fullName>
        <ecNumber evidence="2">2.3.2.27</ecNumber>
    </recommendedName>
</protein>
<evidence type="ECO:0000256" key="1">
    <source>
        <dbReference type="ARBA" id="ARBA00000900"/>
    </source>
</evidence>
<comment type="catalytic activity">
    <reaction evidence="1">
        <text>S-ubiquitinyl-[E2 ubiquitin-conjugating enzyme]-L-cysteine + [acceptor protein]-L-lysine = [E2 ubiquitin-conjugating enzyme]-L-cysteine + N(6)-ubiquitinyl-[acceptor protein]-L-lysine.</text>
        <dbReference type="EC" id="2.3.2.27"/>
    </reaction>
</comment>
<dbReference type="InterPro" id="IPR039525">
    <property type="entry name" value="RNF126-like_zinc-ribbon"/>
</dbReference>
<dbReference type="EMBL" id="LRBV02000009">
    <property type="status" value="NOT_ANNOTATED_CDS"/>
    <property type="molecule type" value="Genomic_DNA"/>
</dbReference>
<dbReference type="Gene3D" id="3.30.40.10">
    <property type="entry name" value="Zinc/RING finger domain, C3HC4 (zinc finger)"/>
    <property type="match status" value="1"/>
</dbReference>
<dbReference type="EC" id="2.3.2.27" evidence="2"/>
<feature type="compositionally biased region" description="Basic and acidic residues" evidence="9">
    <location>
        <begin position="365"/>
        <end position="374"/>
    </location>
</feature>
<feature type="transmembrane region" description="Helical" evidence="10">
    <location>
        <begin position="394"/>
        <end position="415"/>
    </location>
</feature>
<dbReference type="GO" id="GO:0005737">
    <property type="term" value="C:cytoplasm"/>
    <property type="evidence" value="ECO:0007669"/>
    <property type="project" value="TreeGrafter"/>
</dbReference>
<dbReference type="PANTHER" id="PTHR15710:SF18">
    <property type="entry name" value="RING-TYPE E3 UBIQUITIN TRANSFERASE"/>
    <property type="match status" value="1"/>
</dbReference>
<dbReference type="CDD" id="cd16667">
    <property type="entry name" value="RING-H2_RNF126-like"/>
    <property type="match status" value="1"/>
</dbReference>
<dbReference type="InParanoid" id="A0A7N2MK54"/>
<reference evidence="12 13" key="1">
    <citation type="journal article" date="2016" name="G3 (Bethesda)">
        <title>First Draft Assembly and Annotation of the Genome of a California Endemic Oak Quercus lobata Nee (Fagaceae).</title>
        <authorList>
            <person name="Sork V.L."/>
            <person name="Fitz-Gibbon S.T."/>
            <person name="Puiu D."/>
            <person name="Crepeau M."/>
            <person name="Gugger P.F."/>
            <person name="Sherman R."/>
            <person name="Stevens K."/>
            <person name="Langley C.H."/>
            <person name="Pellegrini M."/>
            <person name="Salzberg S.L."/>
        </authorList>
    </citation>
    <scope>NUCLEOTIDE SEQUENCE [LARGE SCALE GENOMIC DNA]</scope>
    <source>
        <strain evidence="12 13">cv. SW786</strain>
    </source>
</reference>
<dbReference type="PANTHER" id="PTHR15710">
    <property type="entry name" value="E3 UBIQUITIN-PROTEIN LIGASE PRAJA"/>
    <property type="match status" value="1"/>
</dbReference>
<dbReference type="SUPFAM" id="SSF57850">
    <property type="entry name" value="RING/U-box"/>
    <property type="match status" value="1"/>
</dbReference>
<dbReference type="AlphaFoldDB" id="A0A7N2MK54"/>
<feature type="region of interest" description="Disordered" evidence="9">
    <location>
        <begin position="355"/>
        <end position="377"/>
    </location>
</feature>
<sequence length="430" mass="49446">MSLSPPRVRNNGNPTTYPLYWCYQCHRTVRVASTNPSEVICPRCLGQFLIEMNVARPRLVIDHTDFDPSPEARLLEALALMLDPPIRRFHHGLHDPEAESQGHPLPPPPGFETRPRTRSRRRWRESPDTEPEIQGQPRTWIILRPLDPADPFRPILQPQPAPSGFDHRNFFFGPGLNEMIEQLTENDRPGPSPAPEEAINAIPTVSITEEHLKNDSQYCPVCKEEFKVGGEAREMPCKHIYHSDCIVPWLRLHNSCPVCRHELPVPSDSEDQQQVRVRVENDSEDSQVGGQSRRRRSLRWSHLTSLWPFRPRYRQINPHADHDINIGTSRRAQVVPLPLPKKKSSVNLNPDLELYSSSGTSTSSQKKEFSKFEPRSNPLNRNKTTSYRIFRRNFIRYFMCALMVRIFCQLMLGFLPYSLAQNVAAYAGSN</sequence>
<name>A0A7N2MK54_QUELO</name>
<keyword evidence="13" id="KW-1185">Reference proteome</keyword>
<dbReference type="FunFam" id="3.30.40.10:FF:000022">
    <property type="entry name" value="E3 ubiquitin-protein ligase RING1-like"/>
    <property type="match status" value="1"/>
</dbReference>
<dbReference type="GO" id="GO:0016567">
    <property type="term" value="P:protein ubiquitination"/>
    <property type="evidence" value="ECO:0007669"/>
    <property type="project" value="TreeGrafter"/>
</dbReference>
<keyword evidence="4" id="KW-0479">Metal-binding</keyword>
<evidence type="ECO:0000259" key="11">
    <source>
        <dbReference type="PROSITE" id="PS50089"/>
    </source>
</evidence>
<reference evidence="12" key="2">
    <citation type="submission" date="2021-01" db="UniProtKB">
        <authorList>
            <consortium name="EnsemblPlants"/>
        </authorList>
    </citation>
    <scope>IDENTIFICATION</scope>
</reference>
<evidence type="ECO:0000256" key="4">
    <source>
        <dbReference type="ARBA" id="ARBA00022723"/>
    </source>
</evidence>
<feature type="domain" description="RING-type" evidence="11">
    <location>
        <begin position="219"/>
        <end position="260"/>
    </location>
</feature>
<dbReference type="GO" id="GO:0061630">
    <property type="term" value="F:ubiquitin protein ligase activity"/>
    <property type="evidence" value="ECO:0007669"/>
    <property type="project" value="UniProtKB-EC"/>
</dbReference>
<evidence type="ECO:0000256" key="3">
    <source>
        <dbReference type="ARBA" id="ARBA00022679"/>
    </source>
</evidence>
<keyword evidence="10" id="KW-0472">Membrane</keyword>
<dbReference type="Pfam" id="PF14369">
    <property type="entry name" value="Zn_ribbon_19"/>
    <property type="match status" value="1"/>
</dbReference>
<evidence type="ECO:0000256" key="9">
    <source>
        <dbReference type="SAM" id="MobiDB-lite"/>
    </source>
</evidence>
<evidence type="ECO:0000313" key="13">
    <source>
        <dbReference type="Proteomes" id="UP000594261"/>
    </source>
</evidence>
<keyword evidence="7" id="KW-0862">Zinc</keyword>
<dbReference type="SMART" id="SM00184">
    <property type="entry name" value="RING"/>
    <property type="match status" value="1"/>
</dbReference>
<dbReference type="Gramene" id="QL09p035652:mrna">
    <property type="protein sequence ID" value="QL09p035652:mrna"/>
    <property type="gene ID" value="QL09p035652"/>
</dbReference>
<accession>A0A7N2MK54</accession>
<dbReference type="OMA" id="DAWEHGR"/>
<dbReference type="InterPro" id="IPR001841">
    <property type="entry name" value="Znf_RING"/>
</dbReference>
<dbReference type="Proteomes" id="UP000594261">
    <property type="component" value="Chromosome 9"/>
</dbReference>
<evidence type="ECO:0000256" key="8">
    <source>
        <dbReference type="PROSITE-ProRule" id="PRU00175"/>
    </source>
</evidence>
<dbReference type="GO" id="GO:0008270">
    <property type="term" value="F:zinc ion binding"/>
    <property type="evidence" value="ECO:0007669"/>
    <property type="project" value="UniProtKB-KW"/>
</dbReference>
<keyword evidence="10" id="KW-1133">Transmembrane helix</keyword>
<dbReference type="InterPro" id="IPR013083">
    <property type="entry name" value="Znf_RING/FYVE/PHD"/>
</dbReference>
<keyword evidence="10" id="KW-0812">Transmembrane</keyword>
<feature type="region of interest" description="Disordered" evidence="9">
    <location>
        <begin position="264"/>
        <end position="294"/>
    </location>
</feature>
<dbReference type="Pfam" id="PF13639">
    <property type="entry name" value="zf-RING_2"/>
    <property type="match status" value="1"/>
</dbReference>
<evidence type="ECO:0000256" key="5">
    <source>
        <dbReference type="ARBA" id="ARBA00022771"/>
    </source>
</evidence>
<evidence type="ECO:0000256" key="6">
    <source>
        <dbReference type="ARBA" id="ARBA00022786"/>
    </source>
</evidence>
<feature type="region of interest" description="Disordered" evidence="9">
    <location>
        <begin position="91"/>
        <end position="138"/>
    </location>
</feature>
<dbReference type="PROSITE" id="PS50089">
    <property type="entry name" value="ZF_RING_2"/>
    <property type="match status" value="1"/>
</dbReference>
<evidence type="ECO:0000256" key="2">
    <source>
        <dbReference type="ARBA" id="ARBA00012483"/>
    </source>
</evidence>
<keyword evidence="5 8" id="KW-0863">Zinc-finger</keyword>
<evidence type="ECO:0000256" key="7">
    <source>
        <dbReference type="ARBA" id="ARBA00022833"/>
    </source>
</evidence>
<dbReference type="EnsemblPlants" id="QL09p035652:mrna">
    <property type="protein sequence ID" value="QL09p035652:mrna"/>
    <property type="gene ID" value="QL09p035652"/>
</dbReference>